<gene>
    <name evidence="1" type="ORF">ORPV_382</name>
</gene>
<organism evidence="1">
    <name type="scientific">Orpheovirus IHUMI-LCC2</name>
    <dbReference type="NCBI Taxonomy" id="2023057"/>
    <lineage>
        <taxon>Viruses</taxon>
        <taxon>Varidnaviria</taxon>
        <taxon>Bamfordvirae</taxon>
        <taxon>Nucleocytoviricota</taxon>
        <taxon>Megaviricetes</taxon>
        <taxon>Pimascovirales</taxon>
        <taxon>Ocovirineae</taxon>
        <taxon>Orpheoviridae</taxon>
        <taxon>Alphaorpheovirus</taxon>
        <taxon>Alphaorpheovirus massiliense</taxon>
    </lineage>
</organism>
<proteinExistence type="predicted"/>
<name>A0A2I2L420_9VIRU</name>
<evidence type="ECO:0000313" key="2">
    <source>
        <dbReference type="Proteomes" id="UP000236316"/>
    </source>
</evidence>
<reference evidence="1" key="1">
    <citation type="submission" date="2017-08" db="EMBL/GenBank/DDBJ databases">
        <authorList>
            <consortium name="Urmite Genomes"/>
        </authorList>
    </citation>
    <scope>NUCLEOTIDE SEQUENCE [LARGE SCALE GENOMIC DNA]</scope>
    <source>
        <strain evidence="1">IHUMI-LCC2</strain>
    </source>
</reference>
<protein>
    <submittedName>
        <fullName evidence="1">Transmembrane domain-containing protein</fullName>
    </submittedName>
</protein>
<keyword evidence="1" id="KW-0472">Membrane</keyword>
<dbReference type="GeneID" id="35382164"/>
<dbReference type="RefSeq" id="YP_009448588.1">
    <property type="nucleotide sequence ID" value="NC_036594.1"/>
</dbReference>
<accession>A0A2I2L420</accession>
<keyword evidence="2" id="KW-1185">Reference proteome</keyword>
<keyword evidence="1" id="KW-0812">Transmembrane</keyword>
<sequence>MEYILLPNDILRLISIINIKCLQLLYSTNKEIRKIFNTYDFKKIFINKYLVRYNEKHLEYIELLASLPILELSIILSVPYYSHIKILRLRNYSSILDNFVNNKLCLNYIISENINILGNSMSMDHINDDINTLESLLLLIHPDHTQIQFYINASNNIRDSSLDYKDFWREIVYHMTKNYMGHGGNIDDIKSFCQSVSTICNVDINQLIRAMYSGGYGSHKPQYSSQDFWNHITYTDDSYDKNIWKNTGVISKVITNSSYCANLFHRRLEDLLEIGKEKENVDMYYFSEGWNRRNLNSTPIDQLFNWGVGYMISASSKLYNYSYHISIAKGVYTKLKEFDMQKSDLFYIVCMNHMKIDKLRYIAEDVVFFKNIFALIKISRTLYNDFIWKSYTENFNRDIFTQFMKDIHQEYIKTTKCKDLIRLKLLEKDYDSVNIYIHAITRQN</sequence>
<evidence type="ECO:0000313" key="1">
    <source>
        <dbReference type="EMBL" id="SNW62286.1"/>
    </source>
</evidence>
<dbReference type="KEGG" id="vg:35382164"/>
<dbReference type="Proteomes" id="UP000236316">
    <property type="component" value="Segment"/>
</dbReference>
<dbReference type="EMBL" id="LT906555">
    <property type="protein sequence ID" value="SNW62286.1"/>
    <property type="molecule type" value="Genomic_DNA"/>
</dbReference>